<evidence type="ECO:0000313" key="1">
    <source>
        <dbReference type="EMBL" id="ALH94417.1"/>
    </source>
</evidence>
<dbReference type="EMBL" id="CP012808">
    <property type="protein sequence ID" value="ALH94417.1"/>
    <property type="molecule type" value="Genomic_DNA"/>
</dbReference>
<gene>
    <name evidence="1" type="ORF">AOY20_02030</name>
</gene>
<dbReference type="KEGG" id="aei:AOY20_02030"/>
<keyword evidence="2" id="KW-1185">Reference proteome</keyword>
<dbReference type="Proteomes" id="UP000064939">
    <property type="component" value="Chromosome"/>
</dbReference>
<dbReference type="OrthoDB" id="6717149at2"/>
<reference evidence="1 2" key="1">
    <citation type="journal article" date="2015" name="Int. J. Syst. Evol. Microbiol.">
        <title>Acinetobacter equi sp. nov. isolated from horse faeces.</title>
        <authorList>
            <person name="Poppel M.T."/>
            <person name="Skiebe E."/>
            <person name="Laue M."/>
            <person name="Bergmann H."/>
            <person name="Ebersberger I."/>
            <person name="Garn T."/>
            <person name="Fruth A."/>
            <person name="Baumgardt S."/>
            <person name="Busse H.J."/>
            <person name="Wilharm G."/>
        </authorList>
    </citation>
    <scope>NUCLEOTIDE SEQUENCE [LARGE SCALE GENOMIC DNA]</scope>
    <source>
        <strain evidence="1 2">114</strain>
    </source>
</reference>
<sequence>MPNHVLYKSYFVICCCLGLIACDSKSPLEEPVSTTYNDAIVSREGDGDVFPATKLRDAVSQMSHAINTNDKLMEVNVTDEALPFVGRYKTNIDCMDKIINCDGGQANVILNLLPDGTAHSSIIHLGQISYSPNLQYARDLWYFDPEENEIVLERSSGVTFFFKADQSNKLIMDSHKVKYSTPQNREFFDRGNPEPARDYVLIKEKKI</sequence>
<name>A0A0N9VTA9_9GAMM</name>
<dbReference type="RefSeq" id="WP_054580330.1">
    <property type="nucleotide sequence ID" value="NZ_CP012808.1"/>
</dbReference>
<proteinExistence type="predicted"/>
<organism evidence="1 2">
    <name type="scientific">Acinetobacter equi</name>
    <dbReference type="NCBI Taxonomy" id="1324350"/>
    <lineage>
        <taxon>Bacteria</taxon>
        <taxon>Pseudomonadati</taxon>
        <taxon>Pseudomonadota</taxon>
        <taxon>Gammaproteobacteria</taxon>
        <taxon>Moraxellales</taxon>
        <taxon>Moraxellaceae</taxon>
        <taxon>Acinetobacter</taxon>
    </lineage>
</organism>
<protein>
    <submittedName>
        <fullName evidence="1">Uncharacterized protein</fullName>
    </submittedName>
</protein>
<accession>A0A0N9VTA9</accession>
<dbReference type="AlphaFoldDB" id="A0A0N9VTA9"/>
<evidence type="ECO:0000313" key="2">
    <source>
        <dbReference type="Proteomes" id="UP000064939"/>
    </source>
</evidence>